<dbReference type="Proteomes" id="UP001595824">
    <property type="component" value="Unassembled WGS sequence"/>
</dbReference>
<reference evidence="2" key="1">
    <citation type="journal article" date="2019" name="Int. J. Syst. Evol. Microbiol.">
        <title>The Global Catalogue of Microorganisms (GCM) 10K type strain sequencing project: providing services to taxonomists for standard genome sequencing and annotation.</title>
        <authorList>
            <consortium name="The Broad Institute Genomics Platform"/>
            <consortium name="The Broad Institute Genome Sequencing Center for Infectious Disease"/>
            <person name="Wu L."/>
            <person name="Ma J."/>
        </authorList>
    </citation>
    <scope>NUCLEOTIDE SEQUENCE [LARGE SCALE GENOMIC DNA]</scope>
    <source>
        <strain evidence="2">PCU 347</strain>
    </source>
</reference>
<accession>A0ABV8TIZ7</accession>
<protein>
    <submittedName>
        <fullName evidence="1">Uncharacterized protein</fullName>
    </submittedName>
</protein>
<evidence type="ECO:0000313" key="1">
    <source>
        <dbReference type="EMBL" id="MFC4330563.1"/>
    </source>
</evidence>
<evidence type="ECO:0000313" key="2">
    <source>
        <dbReference type="Proteomes" id="UP001595824"/>
    </source>
</evidence>
<keyword evidence="2" id="KW-1185">Reference proteome</keyword>
<dbReference type="EMBL" id="JBHSDP010000024">
    <property type="protein sequence ID" value="MFC4330563.1"/>
    <property type="molecule type" value="Genomic_DNA"/>
</dbReference>
<gene>
    <name evidence="1" type="ORF">ACFPC0_22805</name>
</gene>
<sequence>MIKPIERVMDDVVERFTARSHAAVHEQAAARLGEETAAARAVTVRVRPFRLGRPDRGHT</sequence>
<dbReference type="RefSeq" id="WP_381741505.1">
    <property type="nucleotide sequence ID" value="NZ_JBHSDP010000024.1"/>
</dbReference>
<name>A0ABV8TIZ7_9ACTN</name>
<organism evidence="1 2">
    <name type="scientific">Streptomyces andamanensis</name>
    <dbReference type="NCBI Taxonomy" id="1565035"/>
    <lineage>
        <taxon>Bacteria</taxon>
        <taxon>Bacillati</taxon>
        <taxon>Actinomycetota</taxon>
        <taxon>Actinomycetes</taxon>
        <taxon>Kitasatosporales</taxon>
        <taxon>Streptomycetaceae</taxon>
        <taxon>Streptomyces</taxon>
    </lineage>
</organism>
<comment type="caution">
    <text evidence="1">The sequence shown here is derived from an EMBL/GenBank/DDBJ whole genome shotgun (WGS) entry which is preliminary data.</text>
</comment>
<proteinExistence type="predicted"/>